<dbReference type="PROSITE" id="PS50112">
    <property type="entry name" value="PAS"/>
    <property type="match status" value="1"/>
</dbReference>
<keyword evidence="1" id="KW-1133">Transmembrane helix</keyword>
<dbReference type="NCBIfam" id="TIGR00229">
    <property type="entry name" value="sensory_box"/>
    <property type="match status" value="1"/>
</dbReference>
<sequence length="373" mass="41079">MLGITWPFIAVVVFQVALGSLSLYTLSAVRAYVAGESLWSKAQKDAIYYLNLYAETRDDSTYQRYRQAITVPQGDHQLREVMDQPSPDLDAARQAVLQGGNHPDDVERIIWFYRNFRNVSYMQTAIDYWDIGDDYLGKLDMLAVEMRSSFAAGPVDARTLSDWKARIVTINEGVTPAAKAFSDALGEGSRMLLRVLLITNLLTAMFLIAIAWRRSSKLLAQRQAFASALQEEKERAQITLQAIGDAVITTDVEGSIGYMNPAAEQLTHWQAGQAQGLPLSALFSLVDEQAEEDGRSLVEQVLSGSLKGGAEHARLIQRLDGSTVSVNLVGSPIVNDGQVSGIVLVLHDMTQERQYIANLSWQATHDALTGLAN</sequence>
<dbReference type="GO" id="GO:0006355">
    <property type="term" value="P:regulation of DNA-templated transcription"/>
    <property type="evidence" value="ECO:0007669"/>
    <property type="project" value="InterPro"/>
</dbReference>
<evidence type="ECO:0000313" key="3">
    <source>
        <dbReference type="EMBL" id="ESW37419.1"/>
    </source>
</evidence>
<dbReference type="InterPro" id="IPR052155">
    <property type="entry name" value="Biofilm_reg_signaling"/>
</dbReference>
<name>V7D550_9PSED</name>
<gene>
    <name evidence="3" type="ORF">O164_24035</name>
</gene>
<dbReference type="InterPro" id="IPR000014">
    <property type="entry name" value="PAS"/>
</dbReference>
<feature type="domain" description="PAS" evidence="2">
    <location>
        <begin position="232"/>
        <end position="305"/>
    </location>
</feature>
<evidence type="ECO:0000313" key="4">
    <source>
        <dbReference type="Proteomes" id="UP000018511"/>
    </source>
</evidence>
<keyword evidence="1" id="KW-0812">Transmembrane</keyword>
<protein>
    <submittedName>
        <fullName evidence="3">Membrane protein</fullName>
    </submittedName>
</protein>
<dbReference type="Pfam" id="PF00989">
    <property type="entry name" value="PAS"/>
    <property type="match status" value="1"/>
</dbReference>
<keyword evidence="1" id="KW-0472">Membrane</keyword>
<dbReference type="Proteomes" id="UP000018511">
    <property type="component" value="Unassembled WGS sequence"/>
</dbReference>
<dbReference type="InterPro" id="IPR001610">
    <property type="entry name" value="PAC"/>
</dbReference>
<dbReference type="SMART" id="SM00086">
    <property type="entry name" value="PAC"/>
    <property type="match status" value="1"/>
</dbReference>
<feature type="non-terminal residue" evidence="3">
    <location>
        <position position="373"/>
    </location>
</feature>
<accession>V7D550</accession>
<evidence type="ECO:0000256" key="1">
    <source>
        <dbReference type="SAM" id="Phobius"/>
    </source>
</evidence>
<organism evidence="3 4">
    <name type="scientific">Pseudomonas taiwanensis SJ9</name>
    <dbReference type="NCBI Taxonomy" id="1388762"/>
    <lineage>
        <taxon>Bacteria</taxon>
        <taxon>Pseudomonadati</taxon>
        <taxon>Pseudomonadota</taxon>
        <taxon>Gammaproteobacteria</taxon>
        <taxon>Pseudomonadales</taxon>
        <taxon>Pseudomonadaceae</taxon>
        <taxon>Pseudomonas</taxon>
    </lineage>
</organism>
<dbReference type="InterPro" id="IPR035965">
    <property type="entry name" value="PAS-like_dom_sf"/>
</dbReference>
<dbReference type="EMBL" id="AXUP01000413">
    <property type="protein sequence ID" value="ESW37419.1"/>
    <property type="molecule type" value="Genomic_DNA"/>
</dbReference>
<proteinExistence type="predicted"/>
<dbReference type="InterPro" id="IPR013767">
    <property type="entry name" value="PAS_fold"/>
</dbReference>
<feature type="transmembrane region" description="Helical" evidence="1">
    <location>
        <begin position="191"/>
        <end position="212"/>
    </location>
</feature>
<feature type="transmembrane region" description="Helical" evidence="1">
    <location>
        <begin position="6"/>
        <end position="26"/>
    </location>
</feature>
<reference evidence="3 4" key="1">
    <citation type="submission" date="2013-10" db="EMBL/GenBank/DDBJ databases">
        <title>Whole Genome Shotgun Sequence of Pseudomonas taiwanensis SJ9.</title>
        <authorList>
            <person name="Hong S.-J."/>
            <person name="Shin J.-H."/>
        </authorList>
    </citation>
    <scope>NUCLEOTIDE SEQUENCE [LARGE SCALE GENOMIC DNA]</scope>
    <source>
        <strain evidence="3 4">SJ9</strain>
    </source>
</reference>
<dbReference type="AlphaFoldDB" id="V7D550"/>
<dbReference type="PANTHER" id="PTHR44757">
    <property type="entry name" value="DIGUANYLATE CYCLASE DGCP"/>
    <property type="match status" value="1"/>
</dbReference>
<evidence type="ECO:0000259" key="2">
    <source>
        <dbReference type="PROSITE" id="PS50112"/>
    </source>
</evidence>
<comment type="caution">
    <text evidence="3">The sequence shown here is derived from an EMBL/GenBank/DDBJ whole genome shotgun (WGS) entry which is preliminary data.</text>
</comment>
<dbReference type="Gene3D" id="3.30.450.20">
    <property type="entry name" value="PAS domain"/>
    <property type="match status" value="1"/>
</dbReference>
<dbReference type="PANTHER" id="PTHR44757:SF4">
    <property type="entry name" value="DIGUANYLATE CYCLASE DGCE-RELATED"/>
    <property type="match status" value="1"/>
</dbReference>
<dbReference type="SUPFAM" id="SSF55785">
    <property type="entry name" value="PYP-like sensor domain (PAS domain)"/>
    <property type="match status" value="1"/>
</dbReference>
<dbReference type="CDD" id="cd00130">
    <property type="entry name" value="PAS"/>
    <property type="match status" value="1"/>
</dbReference>
<dbReference type="SMART" id="SM00091">
    <property type="entry name" value="PAS"/>
    <property type="match status" value="1"/>
</dbReference>